<evidence type="ECO:0000313" key="2">
    <source>
        <dbReference type="Proteomes" id="UP000307507"/>
    </source>
</evidence>
<organism evidence="1 2">
    <name type="scientific">Flavobacterium supellecticarium</name>
    <dbReference type="NCBI Taxonomy" id="2565924"/>
    <lineage>
        <taxon>Bacteria</taxon>
        <taxon>Pseudomonadati</taxon>
        <taxon>Bacteroidota</taxon>
        <taxon>Flavobacteriia</taxon>
        <taxon>Flavobacteriales</taxon>
        <taxon>Flavobacteriaceae</taxon>
        <taxon>Flavobacterium</taxon>
    </lineage>
</organism>
<dbReference type="PROSITE" id="PS51257">
    <property type="entry name" value="PROKAR_LIPOPROTEIN"/>
    <property type="match status" value="1"/>
</dbReference>
<evidence type="ECO:0008006" key="3">
    <source>
        <dbReference type="Google" id="ProtNLM"/>
    </source>
</evidence>
<dbReference type="RefSeq" id="WP_136404015.1">
    <property type="nucleotide sequence ID" value="NZ_SSNZ01000008.1"/>
</dbReference>
<dbReference type="Proteomes" id="UP000307507">
    <property type="component" value="Unassembled WGS sequence"/>
</dbReference>
<proteinExistence type="predicted"/>
<evidence type="ECO:0000313" key="1">
    <source>
        <dbReference type="EMBL" id="THF48552.1"/>
    </source>
</evidence>
<protein>
    <recommendedName>
        <fullName evidence="3">Lipoprotein</fullName>
    </recommendedName>
</protein>
<reference evidence="1 2" key="1">
    <citation type="submission" date="2019-04" db="EMBL/GenBank/DDBJ databases">
        <title>Flavobacterium sp. nov. isolated from construction timber.</title>
        <authorList>
            <person name="Lin S.-Y."/>
            <person name="Chang C.-T."/>
            <person name="Young C.-C."/>
        </authorList>
    </citation>
    <scope>NUCLEOTIDE SEQUENCE [LARGE SCALE GENOMIC DNA]</scope>
    <source>
        <strain evidence="1 2">CC-CTC003</strain>
    </source>
</reference>
<gene>
    <name evidence="1" type="ORF">E6C50_14815</name>
</gene>
<keyword evidence="2" id="KW-1185">Reference proteome</keyword>
<dbReference type="EMBL" id="SSNZ01000008">
    <property type="protein sequence ID" value="THF48552.1"/>
    <property type="molecule type" value="Genomic_DNA"/>
</dbReference>
<comment type="caution">
    <text evidence="1">The sequence shown here is derived from an EMBL/GenBank/DDBJ whole genome shotgun (WGS) entry which is preliminary data.</text>
</comment>
<accession>A0A4V3W7T8</accession>
<dbReference type="AlphaFoldDB" id="A0A4V3W7T8"/>
<dbReference type="Pfam" id="PF19765">
    <property type="entry name" value="DUF6252"/>
    <property type="match status" value="2"/>
</dbReference>
<dbReference type="OrthoDB" id="1448607at2"/>
<dbReference type="InterPro" id="IPR046219">
    <property type="entry name" value="DUF6252"/>
</dbReference>
<sequence>MKKILSLVVLVAAFTSCEQNVQFNNPSLQGEKNYGLWRAADAHATIGADGSVTIEGITVDEQVILRTSSFQNGTYPLGTTNQSNRASFISTMNGMEDIYTTGVFSGPASKIALENGGTGYTNSTSVFTSGGSGTGLQVAIQTTAGVVTTVAIHLRGTGYVPGDIVTIVGGDNQAKFRVVNVQGSDGEIKIESIQDGTITGSFKFNAKNDNDSIVNYQKGVFYRIPIY</sequence>
<name>A0A4V3W7T8_9FLAO</name>